<feature type="transmembrane region" description="Helical" evidence="1">
    <location>
        <begin position="38"/>
        <end position="56"/>
    </location>
</feature>
<comment type="caution">
    <text evidence="2">The sequence shown here is derived from an EMBL/GenBank/DDBJ whole genome shotgun (WGS) entry which is preliminary data.</text>
</comment>
<protein>
    <submittedName>
        <fullName evidence="2">Uncharacterized protein</fullName>
    </submittedName>
</protein>
<feature type="transmembrane region" description="Helical" evidence="1">
    <location>
        <begin position="12"/>
        <end position="32"/>
    </location>
</feature>
<organism evidence="2 3">
    <name type="scientific">Brachybacterium aquaticum</name>
    <dbReference type="NCBI Taxonomy" id="1432564"/>
    <lineage>
        <taxon>Bacteria</taxon>
        <taxon>Bacillati</taxon>
        <taxon>Actinomycetota</taxon>
        <taxon>Actinomycetes</taxon>
        <taxon>Micrococcales</taxon>
        <taxon>Dermabacteraceae</taxon>
        <taxon>Brachybacterium</taxon>
    </lineage>
</organism>
<dbReference type="Proteomes" id="UP000588158">
    <property type="component" value="Unassembled WGS sequence"/>
</dbReference>
<keyword evidence="3" id="KW-1185">Reference proteome</keyword>
<feature type="transmembrane region" description="Helical" evidence="1">
    <location>
        <begin position="115"/>
        <end position="134"/>
    </location>
</feature>
<gene>
    <name evidence="2" type="ORF">HNR70_002101</name>
</gene>
<reference evidence="2 3" key="1">
    <citation type="submission" date="2020-08" db="EMBL/GenBank/DDBJ databases">
        <title>Sequencing the genomes of 1000 actinobacteria strains.</title>
        <authorList>
            <person name="Klenk H.-P."/>
        </authorList>
    </citation>
    <scope>NUCLEOTIDE SEQUENCE [LARGE SCALE GENOMIC DNA]</scope>
    <source>
        <strain evidence="2 3">DSM 28796</strain>
    </source>
</reference>
<dbReference type="EMBL" id="JACHLZ010000001">
    <property type="protein sequence ID" value="MBB5832288.1"/>
    <property type="molecule type" value="Genomic_DNA"/>
</dbReference>
<dbReference type="AlphaFoldDB" id="A0A841AGW8"/>
<name>A0A841AGW8_9MICO</name>
<feature type="transmembrane region" description="Helical" evidence="1">
    <location>
        <begin position="82"/>
        <end position="103"/>
    </location>
</feature>
<accession>A0A841AGW8</accession>
<evidence type="ECO:0000313" key="2">
    <source>
        <dbReference type="EMBL" id="MBB5832288.1"/>
    </source>
</evidence>
<proteinExistence type="predicted"/>
<keyword evidence="1" id="KW-1133">Transmembrane helix</keyword>
<dbReference type="RefSeq" id="WP_184325639.1">
    <property type="nucleotide sequence ID" value="NZ_JACHLZ010000001.1"/>
</dbReference>
<keyword evidence="1" id="KW-0472">Membrane</keyword>
<keyword evidence="1" id="KW-0812">Transmembrane</keyword>
<evidence type="ECO:0000313" key="3">
    <source>
        <dbReference type="Proteomes" id="UP000588158"/>
    </source>
</evidence>
<feature type="transmembrane region" description="Helical" evidence="1">
    <location>
        <begin position="146"/>
        <end position="170"/>
    </location>
</feature>
<feature type="transmembrane region" description="Helical" evidence="1">
    <location>
        <begin position="182"/>
        <end position="208"/>
    </location>
</feature>
<evidence type="ECO:0000256" key="1">
    <source>
        <dbReference type="SAM" id="Phobius"/>
    </source>
</evidence>
<sequence length="219" mass="22640">MNAVRAARIDLVLQRPVLLGGGVISLVVLLLASGGITTLAVVPILLAVGVPVALAARDPLAEATLRGGLGVSRAAHVRARTALVLVLQLLLLLVAAAVIPLGAWADGADLRPDTYWTDVALWTSAVLWSHLWVGRDAMSRRSTTTLWAQSLGAYALAYVGGFLVLALAGWCARLTVSGAGGIEAYALAQTVGVSLGAAVLLLGALATLRLRSRVWARTA</sequence>